<organism evidence="5 6">
    <name type="scientific">Cladosporium halotolerans</name>
    <dbReference type="NCBI Taxonomy" id="1052096"/>
    <lineage>
        <taxon>Eukaryota</taxon>
        <taxon>Fungi</taxon>
        <taxon>Dikarya</taxon>
        <taxon>Ascomycota</taxon>
        <taxon>Pezizomycotina</taxon>
        <taxon>Dothideomycetes</taxon>
        <taxon>Dothideomycetidae</taxon>
        <taxon>Cladosporiales</taxon>
        <taxon>Cladosporiaceae</taxon>
        <taxon>Cladosporium</taxon>
    </lineage>
</organism>
<keyword evidence="6" id="KW-1185">Reference proteome</keyword>
<comment type="subcellular location">
    <subcellularLocation>
        <location evidence="1">Nucleus</location>
    </subcellularLocation>
</comment>
<accession>A0AB34KJ03</accession>
<dbReference type="PROSITE" id="PS50048">
    <property type="entry name" value="ZN2_CY6_FUNGAL_2"/>
    <property type="match status" value="1"/>
</dbReference>
<evidence type="ECO:0000259" key="4">
    <source>
        <dbReference type="PROSITE" id="PS50048"/>
    </source>
</evidence>
<dbReference type="InterPro" id="IPR021858">
    <property type="entry name" value="Fun_TF"/>
</dbReference>
<dbReference type="InterPro" id="IPR001138">
    <property type="entry name" value="Zn2Cys6_DnaBD"/>
</dbReference>
<dbReference type="AlphaFoldDB" id="A0AB34KJ03"/>
<dbReference type="GO" id="GO:0000981">
    <property type="term" value="F:DNA-binding transcription factor activity, RNA polymerase II-specific"/>
    <property type="evidence" value="ECO:0007669"/>
    <property type="project" value="InterPro"/>
</dbReference>
<dbReference type="Proteomes" id="UP000803884">
    <property type="component" value="Unassembled WGS sequence"/>
</dbReference>
<proteinExistence type="predicted"/>
<dbReference type="RefSeq" id="XP_069226086.1">
    <property type="nucleotide sequence ID" value="XM_069376794.1"/>
</dbReference>
<dbReference type="Pfam" id="PF00172">
    <property type="entry name" value="Zn_clus"/>
    <property type="match status" value="1"/>
</dbReference>
<dbReference type="PROSITE" id="PS00463">
    <property type="entry name" value="ZN2_CY6_FUNGAL_1"/>
    <property type="match status" value="1"/>
</dbReference>
<dbReference type="PANTHER" id="PTHR37534:SF5">
    <property type="entry name" value="C6 ZINC FINGER DOMAIN-CONTAINING PROTEIN"/>
    <property type="match status" value="1"/>
</dbReference>
<dbReference type="InterPro" id="IPR036864">
    <property type="entry name" value="Zn2-C6_fun-type_DNA-bd_sf"/>
</dbReference>
<evidence type="ECO:0000256" key="2">
    <source>
        <dbReference type="ARBA" id="ARBA00023242"/>
    </source>
</evidence>
<feature type="compositionally biased region" description="Basic and acidic residues" evidence="3">
    <location>
        <begin position="71"/>
        <end position="86"/>
    </location>
</feature>
<dbReference type="GO" id="GO:0005634">
    <property type="term" value="C:nucleus"/>
    <property type="evidence" value="ECO:0007669"/>
    <property type="project" value="UniProtKB-SubCell"/>
</dbReference>
<dbReference type="PANTHER" id="PTHR37534">
    <property type="entry name" value="TRANSCRIPTIONAL ACTIVATOR PROTEIN UGA3"/>
    <property type="match status" value="1"/>
</dbReference>
<reference evidence="5 6" key="1">
    <citation type="journal article" date="2020" name="Microbiol. Resour. Announc.">
        <title>Draft Genome Sequence of a Cladosporium Species Isolated from the Mesophotic Ascidian Didemnum maculosum.</title>
        <authorList>
            <person name="Gioti A."/>
            <person name="Siaperas R."/>
            <person name="Nikolaivits E."/>
            <person name="Le Goff G."/>
            <person name="Ouazzani J."/>
            <person name="Kotoulas G."/>
            <person name="Topakas E."/>
        </authorList>
    </citation>
    <scope>NUCLEOTIDE SEQUENCE [LARGE SCALE GENOMIC DNA]</scope>
    <source>
        <strain evidence="5 6">TM138-S3</strain>
    </source>
</reference>
<evidence type="ECO:0000256" key="1">
    <source>
        <dbReference type="ARBA" id="ARBA00004123"/>
    </source>
</evidence>
<evidence type="ECO:0000313" key="5">
    <source>
        <dbReference type="EMBL" id="KAL1582979.1"/>
    </source>
</evidence>
<evidence type="ECO:0000256" key="3">
    <source>
        <dbReference type="SAM" id="MobiDB-lite"/>
    </source>
</evidence>
<evidence type="ECO:0000313" key="6">
    <source>
        <dbReference type="Proteomes" id="UP000803884"/>
    </source>
</evidence>
<dbReference type="GO" id="GO:0045944">
    <property type="term" value="P:positive regulation of transcription by RNA polymerase II"/>
    <property type="evidence" value="ECO:0007669"/>
    <property type="project" value="TreeGrafter"/>
</dbReference>
<gene>
    <name evidence="5" type="ORF">WHR41_08190</name>
</gene>
<feature type="region of interest" description="Disordered" evidence="3">
    <location>
        <begin position="67"/>
        <end position="88"/>
    </location>
</feature>
<protein>
    <recommendedName>
        <fullName evidence="4">Zn(2)-C6 fungal-type domain-containing protein</fullName>
    </recommendedName>
</protein>
<sequence>MPPVRSGALKVPIRGPSSRCKLACEHCRNHHLKCDYEAPCRNCRHQKRKCSNGQPPLFTALQWSAPAQPNDNEHRSQGTGEAKIDRSSSALRFVDESHQVSRMYTITGRPQDDETDRQVGPSSHAGSVFPVRDVTETAHDVLLFTGPPITNERDAFYMSRYVEFIGPWFDLFDTSKRHFSDIVPQLALNNQLLRLACLAAAARQHFLVTSNGQEDALTYYNDALRTLSVQLQTRANDPATFASCLLIAHCEMIESKAGSWNLHLKGTCELVMAQGCDGRTGGLAQACFWIYCRMMILSSLSSGTPTPFETSRWLPSAAYEDPPSWTLDTWANKIVFLLGTVHNFGCRIRHPTNKILIESHKSEWHYLSLQIQHHKAECPMTCRPLSAVSQNAFQAVSYANGSVAAAWQMYHTLALVHAICVPSMPTERVSTLQSMSPLVVDLARKIVANSATNRTGTAWVNAVQLLETAGQCLVERQIRGACKQALEDIRQATGWNTTDSLAMLAQVWENSCRGERSDSIHN</sequence>
<dbReference type="SUPFAM" id="SSF57701">
    <property type="entry name" value="Zn2/Cys6 DNA-binding domain"/>
    <property type="match status" value="1"/>
</dbReference>
<dbReference type="GO" id="GO:0008270">
    <property type="term" value="F:zinc ion binding"/>
    <property type="evidence" value="ECO:0007669"/>
    <property type="project" value="InterPro"/>
</dbReference>
<feature type="domain" description="Zn(2)-C6 fungal-type" evidence="4">
    <location>
        <begin position="23"/>
        <end position="52"/>
    </location>
</feature>
<feature type="region of interest" description="Disordered" evidence="3">
    <location>
        <begin position="105"/>
        <end position="128"/>
    </location>
</feature>
<dbReference type="SMART" id="SM00066">
    <property type="entry name" value="GAL4"/>
    <property type="match status" value="1"/>
</dbReference>
<dbReference type="GO" id="GO:0000976">
    <property type="term" value="F:transcription cis-regulatory region binding"/>
    <property type="evidence" value="ECO:0007669"/>
    <property type="project" value="TreeGrafter"/>
</dbReference>
<keyword evidence="2" id="KW-0539">Nucleus</keyword>
<comment type="caution">
    <text evidence="5">The sequence shown here is derived from an EMBL/GenBank/DDBJ whole genome shotgun (WGS) entry which is preliminary data.</text>
</comment>
<dbReference type="CDD" id="cd00067">
    <property type="entry name" value="GAL4"/>
    <property type="match status" value="1"/>
</dbReference>
<dbReference type="EMBL" id="JAAQHG020000041">
    <property type="protein sequence ID" value="KAL1582979.1"/>
    <property type="molecule type" value="Genomic_DNA"/>
</dbReference>
<name>A0AB34KJ03_9PEZI</name>
<dbReference type="Gene3D" id="4.10.240.10">
    <property type="entry name" value="Zn(2)-C6 fungal-type DNA-binding domain"/>
    <property type="match status" value="1"/>
</dbReference>
<dbReference type="GeneID" id="96009632"/>
<dbReference type="Pfam" id="PF11951">
    <property type="entry name" value="Fungal_trans_2"/>
    <property type="match status" value="1"/>
</dbReference>